<evidence type="ECO:0000313" key="2">
    <source>
        <dbReference type="EMBL" id="KAB7884824.1"/>
    </source>
</evidence>
<keyword evidence="4" id="KW-1185">Reference proteome</keyword>
<dbReference type="Pfam" id="PF00085">
    <property type="entry name" value="Thioredoxin"/>
    <property type="match status" value="1"/>
</dbReference>
<gene>
    <name evidence="3" type="ORF">GBG18_14215</name>
    <name evidence="2" type="ORF">GBG19_15245</name>
</gene>
<evidence type="ECO:0000313" key="4">
    <source>
        <dbReference type="Proteomes" id="UP000461010"/>
    </source>
</evidence>
<organism evidence="2 5">
    <name type="scientific">Poseidonibacter ostreae</name>
    <dbReference type="NCBI Taxonomy" id="2654171"/>
    <lineage>
        <taxon>Bacteria</taxon>
        <taxon>Pseudomonadati</taxon>
        <taxon>Campylobacterota</taxon>
        <taxon>Epsilonproteobacteria</taxon>
        <taxon>Campylobacterales</taxon>
        <taxon>Arcobacteraceae</taxon>
        <taxon>Poseidonibacter</taxon>
    </lineage>
</organism>
<reference evidence="4 5" key="1">
    <citation type="submission" date="2019-10" db="EMBL/GenBank/DDBJ databases">
        <title>Poseidonibacter ostreae sp. nov., isolated from the gut of the Ostrea denselamellosa.</title>
        <authorList>
            <person name="Choi A."/>
        </authorList>
    </citation>
    <scope>NUCLEOTIDE SEQUENCE [LARGE SCALE GENOMIC DNA]</scope>
    <source>
        <strain evidence="2 5">SJOD-M-33</strain>
        <strain evidence="3 4">SJOD-M-5</strain>
    </source>
</reference>
<dbReference type="Gene3D" id="3.40.30.10">
    <property type="entry name" value="Glutaredoxin"/>
    <property type="match status" value="1"/>
</dbReference>
<comment type="caution">
    <text evidence="2">The sequence shown here is derived from an EMBL/GenBank/DDBJ whole genome shotgun (WGS) entry which is preliminary data.</text>
</comment>
<evidence type="ECO:0000313" key="3">
    <source>
        <dbReference type="EMBL" id="KAB7887158.1"/>
    </source>
</evidence>
<proteinExistence type="predicted"/>
<evidence type="ECO:0000313" key="5">
    <source>
        <dbReference type="Proteomes" id="UP000472839"/>
    </source>
</evidence>
<dbReference type="Proteomes" id="UP000461010">
    <property type="component" value="Unassembled WGS sequence"/>
</dbReference>
<accession>A0A6L4WNF9</accession>
<dbReference type="Proteomes" id="UP000472839">
    <property type="component" value="Unassembled WGS sequence"/>
</dbReference>
<feature type="domain" description="Thioredoxin" evidence="1">
    <location>
        <begin position="5"/>
        <end position="61"/>
    </location>
</feature>
<dbReference type="EMBL" id="WFKJ01000067">
    <property type="protein sequence ID" value="KAB7887158.1"/>
    <property type="molecule type" value="Genomic_DNA"/>
</dbReference>
<dbReference type="AlphaFoldDB" id="A0A6L4WNF9"/>
<sequence length="72" mass="8375">MTKYNTSKQDNVEIYKLNIQEQELLTAQYQIKGVPTLIYLENGKIVGKQLGVRSVEQLKNYEKEYFSNSSVK</sequence>
<dbReference type="EMBL" id="WFKK01000072">
    <property type="protein sequence ID" value="KAB7884824.1"/>
    <property type="molecule type" value="Genomic_DNA"/>
</dbReference>
<dbReference type="SUPFAM" id="SSF52833">
    <property type="entry name" value="Thioredoxin-like"/>
    <property type="match status" value="1"/>
</dbReference>
<name>A0A6L4WNF9_9BACT</name>
<dbReference type="InterPro" id="IPR013766">
    <property type="entry name" value="Thioredoxin_domain"/>
</dbReference>
<protein>
    <recommendedName>
        <fullName evidence="1">Thioredoxin domain-containing protein</fullName>
    </recommendedName>
</protein>
<dbReference type="InterPro" id="IPR036249">
    <property type="entry name" value="Thioredoxin-like_sf"/>
</dbReference>
<evidence type="ECO:0000259" key="1">
    <source>
        <dbReference type="Pfam" id="PF00085"/>
    </source>
</evidence>
<dbReference type="CDD" id="cd02947">
    <property type="entry name" value="TRX_family"/>
    <property type="match status" value="1"/>
</dbReference>